<feature type="domain" description="Mur ligase central" evidence="17">
    <location>
        <begin position="116"/>
        <end position="296"/>
    </location>
</feature>
<evidence type="ECO:0000256" key="12">
    <source>
        <dbReference type="ARBA" id="ARBA00023316"/>
    </source>
</evidence>
<keyword evidence="30" id="KW-1185">Reference proteome</keyword>
<dbReference type="Pfam" id="PF01225">
    <property type="entry name" value="Mur_ligase"/>
    <property type="match status" value="1"/>
</dbReference>
<dbReference type="SUPFAM" id="SSF51984">
    <property type="entry name" value="MurCD N-terminal domain"/>
    <property type="match status" value="1"/>
</dbReference>
<evidence type="ECO:0000313" key="27">
    <source>
        <dbReference type="EMBL" id="RHC08135.1"/>
    </source>
</evidence>
<dbReference type="Gene3D" id="3.40.1190.10">
    <property type="entry name" value="Mur-like, catalytic domain"/>
    <property type="match status" value="1"/>
</dbReference>
<evidence type="ECO:0000313" key="37">
    <source>
        <dbReference type="Proteomes" id="UP000284962"/>
    </source>
</evidence>
<dbReference type="GO" id="GO:0008360">
    <property type="term" value="P:regulation of cell shape"/>
    <property type="evidence" value="ECO:0007669"/>
    <property type="project" value="UniProtKB-KW"/>
</dbReference>
<evidence type="ECO:0000313" key="40">
    <source>
        <dbReference type="Proteomes" id="UP000285981"/>
    </source>
</evidence>
<dbReference type="InterPro" id="IPR013221">
    <property type="entry name" value="Mur_ligase_cen"/>
</dbReference>
<sequence>MYKINFDQPVHVHFIGIGGISMSGLAEVLLEENFTVSGSDNKESALTDHLEKAGAQIFYGQKASNIIDGIDVVVYTAAIHKDNEEYQAAVQKGLPMLTRAELLGQLMTNYDIPIAVSGTHGKTTTTSMISHILLAGEMDPTISVGGILKAIGGNIRVGNSEIFVTEACEYTNSFLSFFPKISVILNIDEDHLDFFKDLEDIRNSFHRFAKLLPKDGTLVINGDIDRLDEITGDLDCKIVTYGTNPSATYHAANVTHDELGEASFDLVKNGEFVDRISLSVSGDHNVSNALAALAVADLLDVNVSVAKKGLKEFHGTDRRFEYKGETNGVTIIDDYAHHPTEIAATLTAATHYPHREIWCIFQPHTYTRTKALFPEFVEALSHTDHVILADIYAARETDTLGVSSKQIADELKAKGCDAYYFPSFEEIENFCLTHCQKGDVLITMGAGDVVNIGETLLGR</sequence>
<evidence type="ECO:0000313" key="35">
    <source>
        <dbReference type="Proteomes" id="UP000284742"/>
    </source>
</evidence>
<evidence type="ECO:0000313" key="38">
    <source>
        <dbReference type="Proteomes" id="UP000285642"/>
    </source>
</evidence>
<evidence type="ECO:0000313" key="34">
    <source>
        <dbReference type="Proteomes" id="UP000283652"/>
    </source>
</evidence>
<dbReference type="InterPro" id="IPR005758">
    <property type="entry name" value="UDP-N-AcMur_Ala_ligase_MurC"/>
</dbReference>
<dbReference type="Gene3D" id="3.40.50.720">
    <property type="entry name" value="NAD(P)-binding Rossmann-like Domain"/>
    <property type="match status" value="1"/>
</dbReference>
<dbReference type="PANTHER" id="PTHR43445:SF3">
    <property type="entry name" value="UDP-N-ACETYLMURAMATE--L-ALANINE LIGASE"/>
    <property type="match status" value="1"/>
</dbReference>
<dbReference type="NCBIfam" id="TIGR01082">
    <property type="entry name" value="murC"/>
    <property type="match status" value="1"/>
</dbReference>
<evidence type="ECO:0000313" key="30">
    <source>
        <dbReference type="Proteomes" id="UP000261055"/>
    </source>
</evidence>
<evidence type="ECO:0000256" key="13">
    <source>
        <dbReference type="ARBA" id="ARBA00047833"/>
    </source>
</evidence>
<dbReference type="GO" id="GO:0005524">
    <property type="term" value="F:ATP binding"/>
    <property type="evidence" value="ECO:0007669"/>
    <property type="project" value="UniProtKB-UniRule"/>
</dbReference>
<dbReference type="Proteomes" id="UP000358366">
    <property type="component" value="Unassembled WGS sequence"/>
</dbReference>
<feature type="binding site" evidence="14">
    <location>
        <begin position="118"/>
        <end position="124"/>
    </location>
    <ligand>
        <name>ATP</name>
        <dbReference type="ChEBI" id="CHEBI:30616"/>
    </ligand>
</feature>
<dbReference type="GO" id="GO:0071555">
    <property type="term" value="P:cell wall organization"/>
    <property type="evidence" value="ECO:0007669"/>
    <property type="project" value="UniProtKB-KW"/>
</dbReference>
<dbReference type="EMBL" id="QRQQ01000002">
    <property type="protein sequence ID" value="RHN18214.1"/>
    <property type="molecule type" value="Genomic_DNA"/>
</dbReference>
<dbReference type="EMBL" id="QSFS01000022">
    <property type="protein sequence ID" value="RHA65796.1"/>
    <property type="molecule type" value="Genomic_DNA"/>
</dbReference>
<keyword evidence="8 14" id="KW-0067">ATP-binding</keyword>
<dbReference type="InterPro" id="IPR036565">
    <property type="entry name" value="Mur-like_cat_sf"/>
</dbReference>
<dbReference type="EMBL" id="QSGQ01000010">
    <property type="protein sequence ID" value="RHB36262.1"/>
    <property type="molecule type" value="Genomic_DNA"/>
</dbReference>
<evidence type="ECO:0000313" key="18">
    <source>
        <dbReference type="EMBL" id="RGK79306.1"/>
    </source>
</evidence>
<dbReference type="SUPFAM" id="SSF53244">
    <property type="entry name" value="MurD-like peptide ligases, peptide-binding domain"/>
    <property type="match status" value="1"/>
</dbReference>
<comment type="subcellular location">
    <subcellularLocation>
        <location evidence="1 14">Cytoplasm</location>
    </subcellularLocation>
</comment>
<evidence type="ECO:0000313" key="24">
    <source>
        <dbReference type="EMBL" id="RHA00092.1"/>
    </source>
</evidence>
<evidence type="ECO:0000256" key="4">
    <source>
        <dbReference type="ARBA" id="ARBA00022490"/>
    </source>
</evidence>
<dbReference type="Pfam" id="PF08245">
    <property type="entry name" value="Mur_ligase_M"/>
    <property type="match status" value="1"/>
</dbReference>
<dbReference type="InterPro" id="IPR004101">
    <property type="entry name" value="Mur_ligase_C"/>
</dbReference>
<organism evidence="23 32">
    <name type="scientific">Dorea formicigenerans</name>
    <dbReference type="NCBI Taxonomy" id="39486"/>
    <lineage>
        <taxon>Bacteria</taxon>
        <taxon>Bacillati</taxon>
        <taxon>Bacillota</taxon>
        <taxon>Clostridia</taxon>
        <taxon>Lachnospirales</taxon>
        <taxon>Lachnospiraceae</taxon>
        <taxon>Dorea</taxon>
    </lineage>
</organism>
<evidence type="ECO:0000256" key="5">
    <source>
        <dbReference type="ARBA" id="ARBA00022598"/>
    </source>
</evidence>
<keyword evidence="4 14" id="KW-0963">Cytoplasm</keyword>
<evidence type="ECO:0000313" key="39">
    <source>
        <dbReference type="Proteomes" id="UP000285652"/>
    </source>
</evidence>
<keyword evidence="5 14" id="KW-0436">Ligase</keyword>
<dbReference type="EMBL" id="QRWH01000006">
    <property type="protein sequence ID" value="RGT09029.1"/>
    <property type="molecule type" value="Genomic_DNA"/>
</dbReference>
<evidence type="ECO:0000256" key="9">
    <source>
        <dbReference type="ARBA" id="ARBA00022960"/>
    </source>
</evidence>
<dbReference type="EMBL" id="QSHK01000004">
    <property type="protein sequence ID" value="RHC08135.1"/>
    <property type="molecule type" value="Genomic_DNA"/>
</dbReference>
<dbReference type="InterPro" id="IPR000713">
    <property type="entry name" value="Mur_ligase_N"/>
</dbReference>
<dbReference type="Proteomes" id="UP000283652">
    <property type="component" value="Unassembled WGS sequence"/>
</dbReference>
<dbReference type="GO" id="GO:0008763">
    <property type="term" value="F:UDP-N-acetylmuramate-L-alanine ligase activity"/>
    <property type="evidence" value="ECO:0007669"/>
    <property type="project" value="UniProtKB-UniRule"/>
</dbReference>
<evidence type="ECO:0000259" key="17">
    <source>
        <dbReference type="Pfam" id="PF08245"/>
    </source>
</evidence>
<evidence type="ECO:0000313" key="29">
    <source>
        <dbReference type="EMBL" id="VUX12426.1"/>
    </source>
</evidence>
<evidence type="ECO:0000313" key="19">
    <source>
        <dbReference type="EMBL" id="RGO49496.1"/>
    </source>
</evidence>
<dbReference type="GO" id="GO:0051301">
    <property type="term" value="P:cell division"/>
    <property type="evidence" value="ECO:0007669"/>
    <property type="project" value="UniProtKB-KW"/>
</dbReference>
<dbReference type="Pfam" id="PF02875">
    <property type="entry name" value="Mur_ligase_C"/>
    <property type="match status" value="1"/>
</dbReference>
<dbReference type="Proteomes" id="UP000266376">
    <property type="component" value="Unassembled WGS sequence"/>
</dbReference>
<dbReference type="RefSeq" id="WP_022279471.1">
    <property type="nucleotide sequence ID" value="NZ_AP031430.1"/>
</dbReference>
<comment type="pathway">
    <text evidence="2 14">Cell wall biogenesis; peptidoglycan biosynthesis.</text>
</comment>
<dbReference type="SUPFAM" id="SSF53623">
    <property type="entry name" value="MurD-like peptide ligases, catalytic domain"/>
    <property type="match status" value="1"/>
</dbReference>
<reference evidence="29 41" key="2">
    <citation type="submission" date="2019-07" db="EMBL/GenBank/DDBJ databases">
        <authorList>
            <person name="Hibberd C M."/>
            <person name="Gehrig L. J."/>
            <person name="Chang H.-W."/>
            <person name="Venkatesh S."/>
        </authorList>
    </citation>
    <scope>NUCLEOTIDE SEQUENCE [LARGE SCALE GENOMIC DNA]</scope>
    <source>
        <strain evidence="29">Dorea_formicigenerans_SSTS_Bg7063</strain>
    </source>
</reference>
<keyword evidence="10 14" id="KW-0573">Peptidoglycan synthesis</keyword>
<evidence type="ECO:0000256" key="14">
    <source>
        <dbReference type="HAMAP-Rule" id="MF_00046"/>
    </source>
</evidence>
<evidence type="ECO:0000256" key="10">
    <source>
        <dbReference type="ARBA" id="ARBA00022984"/>
    </source>
</evidence>
<comment type="similarity">
    <text evidence="14">Belongs to the MurCDEF family.</text>
</comment>
<evidence type="ECO:0000313" key="22">
    <source>
        <dbReference type="EMBL" id="RGT09029.1"/>
    </source>
</evidence>
<evidence type="ECO:0000313" key="41">
    <source>
        <dbReference type="Proteomes" id="UP000358366"/>
    </source>
</evidence>
<dbReference type="Proteomes" id="UP000283630">
    <property type="component" value="Unassembled WGS sequence"/>
</dbReference>
<dbReference type="EMBL" id="CABHNI010000033">
    <property type="protein sequence ID" value="VUX12426.1"/>
    <property type="molecule type" value="Genomic_DNA"/>
</dbReference>
<evidence type="ECO:0000256" key="7">
    <source>
        <dbReference type="ARBA" id="ARBA00022741"/>
    </source>
</evidence>
<evidence type="ECO:0000256" key="11">
    <source>
        <dbReference type="ARBA" id="ARBA00023306"/>
    </source>
</evidence>
<dbReference type="EMBL" id="QSEW01000006">
    <property type="protein sequence ID" value="RHA00092.1"/>
    <property type="molecule type" value="Genomic_DNA"/>
</dbReference>
<evidence type="ECO:0000256" key="3">
    <source>
        <dbReference type="ARBA" id="ARBA00012211"/>
    </source>
</evidence>
<dbReference type="Proteomes" id="UP000285981">
    <property type="component" value="Unassembled WGS sequence"/>
</dbReference>
<evidence type="ECO:0000313" key="23">
    <source>
        <dbReference type="EMBL" id="RGW53406.1"/>
    </source>
</evidence>
<evidence type="ECO:0000313" key="36">
    <source>
        <dbReference type="Proteomes" id="UP000284883"/>
    </source>
</evidence>
<evidence type="ECO:0000256" key="1">
    <source>
        <dbReference type="ARBA" id="ARBA00004496"/>
    </source>
</evidence>
<protein>
    <recommendedName>
        <fullName evidence="3 14">UDP-N-acetylmuramate--L-alanine ligase</fullName>
        <ecNumber evidence="3 14">6.3.2.8</ecNumber>
    </recommendedName>
    <alternativeName>
        <fullName evidence="14">UDP-N-acetylmuramoyl-L-alanine synthetase</fullName>
    </alternativeName>
</protein>
<dbReference type="Proteomes" id="UP000261055">
    <property type="component" value="Unassembled WGS sequence"/>
</dbReference>
<dbReference type="EC" id="6.3.2.8" evidence="3 14"/>
<dbReference type="Proteomes" id="UP000261324">
    <property type="component" value="Unassembled WGS sequence"/>
</dbReference>
<gene>
    <name evidence="14 29" type="primary">murC</name>
    <name evidence="29" type="ORF">DFSSTS7063_01963</name>
    <name evidence="27" type="ORF">DW860_07495</name>
    <name evidence="26" type="ORF">DW885_13175</name>
    <name evidence="25" type="ORF">DW924_14925</name>
    <name evidence="24" type="ORF">DW957_07580</name>
    <name evidence="23" type="ORF">DWV67_07975</name>
    <name evidence="22" type="ORF">DWX53_08410</name>
    <name evidence="21" type="ORF">DWX78_05890</name>
    <name evidence="20" type="ORF">DWY33_13890</name>
    <name evidence="28" type="ORF">DWZ24_03055</name>
    <name evidence="19" type="ORF">DXB12_10355</name>
    <name evidence="18" type="ORF">DXC93_15240</name>
</gene>
<dbReference type="EMBL" id="QSVQ01000012">
    <property type="protein sequence ID" value="RGO49496.1"/>
    <property type="molecule type" value="Genomic_DNA"/>
</dbReference>
<proteinExistence type="inferred from homology"/>
<dbReference type="AlphaFoldDB" id="A0A395XR23"/>
<dbReference type="GO" id="GO:0005737">
    <property type="term" value="C:cytoplasm"/>
    <property type="evidence" value="ECO:0007669"/>
    <property type="project" value="UniProtKB-SubCell"/>
</dbReference>
<keyword evidence="9 14" id="KW-0133">Cell shape</keyword>
<dbReference type="UniPathway" id="UPA00219"/>
<comment type="function">
    <text evidence="14">Cell wall formation.</text>
</comment>
<dbReference type="EMBL" id="QRVU01000021">
    <property type="protein sequence ID" value="RGS71203.1"/>
    <property type="molecule type" value="Genomic_DNA"/>
</dbReference>
<keyword evidence="12 14" id="KW-0961">Cell wall biogenesis/degradation</keyword>
<evidence type="ECO:0000256" key="8">
    <source>
        <dbReference type="ARBA" id="ARBA00022840"/>
    </source>
</evidence>
<dbReference type="InterPro" id="IPR050061">
    <property type="entry name" value="MurCDEF_pg_biosynth"/>
</dbReference>
<accession>A0A395XR23</accession>
<keyword evidence="7 14" id="KW-0547">Nucleotide-binding</keyword>
<evidence type="ECO:0000313" key="33">
    <source>
        <dbReference type="Proteomes" id="UP000283630"/>
    </source>
</evidence>
<evidence type="ECO:0000313" key="28">
    <source>
        <dbReference type="EMBL" id="RHN18214.1"/>
    </source>
</evidence>
<dbReference type="EMBL" id="QSRA01000030">
    <property type="protein sequence ID" value="RGK79306.1"/>
    <property type="molecule type" value="Genomic_DNA"/>
</dbReference>
<dbReference type="Proteomes" id="UP000285652">
    <property type="component" value="Unassembled WGS sequence"/>
</dbReference>
<dbReference type="Proteomes" id="UP000285642">
    <property type="component" value="Unassembled WGS sequence"/>
</dbReference>
<feature type="domain" description="Mur ligase C-terminal" evidence="16">
    <location>
        <begin position="318"/>
        <end position="447"/>
    </location>
</feature>
<dbReference type="HAMAP" id="MF_00046">
    <property type="entry name" value="MurC"/>
    <property type="match status" value="1"/>
</dbReference>
<evidence type="ECO:0000313" key="26">
    <source>
        <dbReference type="EMBL" id="RHB36262.1"/>
    </source>
</evidence>
<comment type="catalytic activity">
    <reaction evidence="13 14">
        <text>UDP-N-acetyl-alpha-D-muramate + L-alanine + ATP = UDP-N-acetyl-alpha-D-muramoyl-L-alanine + ADP + phosphate + H(+)</text>
        <dbReference type="Rhea" id="RHEA:23372"/>
        <dbReference type="ChEBI" id="CHEBI:15378"/>
        <dbReference type="ChEBI" id="CHEBI:30616"/>
        <dbReference type="ChEBI" id="CHEBI:43474"/>
        <dbReference type="ChEBI" id="CHEBI:57972"/>
        <dbReference type="ChEBI" id="CHEBI:70757"/>
        <dbReference type="ChEBI" id="CHEBI:83898"/>
        <dbReference type="ChEBI" id="CHEBI:456216"/>
        <dbReference type="EC" id="6.3.2.8"/>
    </reaction>
</comment>
<dbReference type="EMBL" id="QRUK01000035">
    <property type="protein sequence ID" value="RGR55385.1"/>
    <property type="molecule type" value="Genomic_DNA"/>
</dbReference>
<dbReference type="Proteomes" id="UP000284962">
    <property type="component" value="Unassembled WGS sequence"/>
</dbReference>
<evidence type="ECO:0000313" key="31">
    <source>
        <dbReference type="Proteomes" id="UP000261324"/>
    </source>
</evidence>
<evidence type="ECO:0000259" key="15">
    <source>
        <dbReference type="Pfam" id="PF01225"/>
    </source>
</evidence>
<dbReference type="PANTHER" id="PTHR43445">
    <property type="entry name" value="UDP-N-ACETYLMURAMATE--L-ALANINE LIGASE-RELATED"/>
    <property type="match status" value="1"/>
</dbReference>
<keyword evidence="11 14" id="KW-0131">Cell cycle</keyword>
<evidence type="ECO:0000313" key="32">
    <source>
        <dbReference type="Proteomes" id="UP000266376"/>
    </source>
</evidence>
<evidence type="ECO:0000259" key="16">
    <source>
        <dbReference type="Pfam" id="PF02875"/>
    </source>
</evidence>
<keyword evidence="6 14" id="KW-0132">Cell division</keyword>
<dbReference type="Proteomes" id="UP000284742">
    <property type="component" value="Unassembled WGS sequence"/>
</dbReference>
<feature type="domain" description="Mur ligase N-terminal catalytic" evidence="15">
    <location>
        <begin position="11"/>
        <end position="110"/>
    </location>
</feature>
<evidence type="ECO:0000256" key="2">
    <source>
        <dbReference type="ARBA" id="ARBA00004752"/>
    </source>
</evidence>
<evidence type="ECO:0000313" key="21">
    <source>
        <dbReference type="EMBL" id="RGS71203.1"/>
    </source>
</evidence>
<dbReference type="EMBL" id="QSAJ01000016">
    <property type="protein sequence ID" value="RGW53406.1"/>
    <property type="molecule type" value="Genomic_DNA"/>
</dbReference>
<evidence type="ECO:0000256" key="6">
    <source>
        <dbReference type="ARBA" id="ARBA00022618"/>
    </source>
</evidence>
<evidence type="ECO:0000313" key="20">
    <source>
        <dbReference type="EMBL" id="RGR55385.1"/>
    </source>
</evidence>
<evidence type="ECO:0000313" key="25">
    <source>
        <dbReference type="EMBL" id="RHA65796.1"/>
    </source>
</evidence>
<dbReference type="GO" id="GO:0009252">
    <property type="term" value="P:peptidoglycan biosynthetic process"/>
    <property type="evidence" value="ECO:0007669"/>
    <property type="project" value="UniProtKB-UniRule"/>
</dbReference>
<reference evidence="30 31" key="1">
    <citation type="submission" date="2018-08" db="EMBL/GenBank/DDBJ databases">
        <title>A genome reference for cultivated species of the human gut microbiota.</title>
        <authorList>
            <person name="Zou Y."/>
            <person name="Xue W."/>
            <person name="Luo G."/>
        </authorList>
    </citation>
    <scope>NUCLEOTIDE SEQUENCE [LARGE SCALE GENOMIC DNA]</scope>
    <source>
        <strain evidence="23 32">AF12-11</strain>
        <strain evidence="22 33">AF19-4AC</strain>
        <strain evidence="21 40">AF21-25</strain>
        <strain evidence="20 34">AF25-11</strain>
        <strain evidence="28 39">AF31-13BH</strain>
        <strain evidence="27 35">AM37-5</strain>
        <strain evidence="26 36">AM40-15AC</strain>
        <strain evidence="25 38">AM42-8</strain>
        <strain evidence="24 37">AM46-16</strain>
        <strain evidence="19 30">OM02-12</strain>
        <strain evidence="18 31">TF09-3</strain>
    </source>
</reference>
<name>A0A395XR23_9FIRM</name>
<dbReference type="InterPro" id="IPR036615">
    <property type="entry name" value="Mur_ligase_C_dom_sf"/>
</dbReference>
<dbReference type="Proteomes" id="UP000284883">
    <property type="component" value="Unassembled WGS sequence"/>
</dbReference>
<dbReference type="Gene3D" id="3.90.190.20">
    <property type="entry name" value="Mur ligase, C-terminal domain"/>
    <property type="match status" value="1"/>
</dbReference>